<keyword evidence="6" id="KW-0694">RNA-binding</keyword>
<organism evidence="8 9">
    <name type="scientific">Cupriavidus agavae</name>
    <dbReference type="NCBI Taxonomy" id="1001822"/>
    <lineage>
        <taxon>Bacteria</taxon>
        <taxon>Pseudomonadati</taxon>
        <taxon>Pseudomonadota</taxon>
        <taxon>Betaproteobacteria</taxon>
        <taxon>Burkholderiales</taxon>
        <taxon>Burkholderiaceae</taxon>
        <taxon>Cupriavidus</taxon>
    </lineage>
</organism>
<dbReference type="Pfam" id="PF07927">
    <property type="entry name" value="HicA_toxin"/>
    <property type="match status" value="1"/>
</dbReference>
<evidence type="ECO:0000256" key="5">
    <source>
        <dbReference type="ARBA" id="ARBA00022801"/>
    </source>
</evidence>
<evidence type="ECO:0000313" key="8">
    <source>
        <dbReference type="EMBL" id="RZT42536.1"/>
    </source>
</evidence>
<proteinExistence type="inferred from homology"/>
<protein>
    <submittedName>
        <fullName evidence="8">Putative RNA binding protein YcfA (HicA-like mRNA interferase family)</fullName>
    </submittedName>
</protein>
<dbReference type="InterPro" id="IPR038570">
    <property type="entry name" value="HicA_sf"/>
</dbReference>
<dbReference type="SUPFAM" id="SSF54786">
    <property type="entry name" value="YcfA/nrd intein domain"/>
    <property type="match status" value="1"/>
</dbReference>
<keyword evidence="7" id="KW-0346">Stress response</keyword>
<gene>
    <name evidence="8" type="ORF">EV147_1575</name>
</gene>
<keyword evidence="9" id="KW-1185">Reference proteome</keyword>
<dbReference type="GO" id="GO:0004519">
    <property type="term" value="F:endonuclease activity"/>
    <property type="evidence" value="ECO:0007669"/>
    <property type="project" value="UniProtKB-KW"/>
</dbReference>
<dbReference type="RefSeq" id="WP_130390522.1">
    <property type="nucleotide sequence ID" value="NZ_SGXM01000001.1"/>
</dbReference>
<evidence type="ECO:0000256" key="4">
    <source>
        <dbReference type="ARBA" id="ARBA00022759"/>
    </source>
</evidence>
<dbReference type="GO" id="GO:0016787">
    <property type="term" value="F:hydrolase activity"/>
    <property type="evidence" value="ECO:0007669"/>
    <property type="project" value="UniProtKB-KW"/>
</dbReference>
<reference evidence="8 9" key="1">
    <citation type="journal article" date="2015" name="Stand. Genomic Sci.">
        <title>Genomic Encyclopedia of Bacterial and Archaeal Type Strains, Phase III: the genomes of soil and plant-associated and newly described type strains.</title>
        <authorList>
            <person name="Whitman W.B."/>
            <person name="Woyke T."/>
            <person name="Klenk H.P."/>
            <person name="Zhou Y."/>
            <person name="Lilburn T.G."/>
            <person name="Beck B.J."/>
            <person name="De Vos P."/>
            <person name="Vandamme P."/>
            <person name="Eisen J.A."/>
            <person name="Garrity G."/>
            <person name="Hugenholtz P."/>
            <person name="Kyrpides N.C."/>
        </authorList>
    </citation>
    <scope>NUCLEOTIDE SEQUENCE [LARGE SCALE GENOMIC DNA]</scope>
    <source>
        <strain evidence="8 9">ASC-9842</strain>
    </source>
</reference>
<dbReference type="InterPro" id="IPR012933">
    <property type="entry name" value="HicA_mRNA_interferase"/>
</dbReference>
<evidence type="ECO:0000256" key="7">
    <source>
        <dbReference type="ARBA" id="ARBA00023016"/>
    </source>
</evidence>
<dbReference type="Proteomes" id="UP000291078">
    <property type="component" value="Unassembled WGS sequence"/>
</dbReference>
<dbReference type="GO" id="GO:0003729">
    <property type="term" value="F:mRNA binding"/>
    <property type="evidence" value="ECO:0007669"/>
    <property type="project" value="InterPro"/>
</dbReference>
<accession>A0A4Q7S7Y9</accession>
<keyword evidence="3" id="KW-0540">Nuclease</keyword>
<evidence type="ECO:0000313" key="9">
    <source>
        <dbReference type="Proteomes" id="UP000291078"/>
    </source>
</evidence>
<comment type="similarity">
    <text evidence="1">Belongs to the HicA mRNA interferase family.</text>
</comment>
<name>A0A4Q7S7Y9_9BURK</name>
<dbReference type="OrthoDB" id="9811409at2"/>
<comment type="caution">
    <text evidence="8">The sequence shown here is derived from an EMBL/GenBank/DDBJ whole genome shotgun (WGS) entry which is preliminary data.</text>
</comment>
<keyword evidence="2" id="KW-1277">Toxin-antitoxin system</keyword>
<dbReference type="Gene3D" id="3.30.920.30">
    <property type="entry name" value="Hypothetical protein"/>
    <property type="match status" value="1"/>
</dbReference>
<evidence type="ECO:0000256" key="3">
    <source>
        <dbReference type="ARBA" id="ARBA00022722"/>
    </source>
</evidence>
<dbReference type="EMBL" id="SGXM01000001">
    <property type="protein sequence ID" value="RZT42536.1"/>
    <property type="molecule type" value="Genomic_DNA"/>
</dbReference>
<dbReference type="AlphaFoldDB" id="A0A4Q7S7Y9"/>
<keyword evidence="4" id="KW-0255">Endonuclease</keyword>
<sequence length="59" mass="6700">MHSSALIRLLEREGWELARCRGSHLTFRHPSRAFIVTVPHPRKDLPVGTVRSILRTAGL</sequence>
<evidence type="ECO:0000256" key="2">
    <source>
        <dbReference type="ARBA" id="ARBA00022649"/>
    </source>
</evidence>
<evidence type="ECO:0000256" key="1">
    <source>
        <dbReference type="ARBA" id="ARBA00006620"/>
    </source>
</evidence>
<evidence type="ECO:0000256" key="6">
    <source>
        <dbReference type="ARBA" id="ARBA00022884"/>
    </source>
</evidence>
<keyword evidence="5" id="KW-0378">Hydrolase</keyword>